<organism evidence="2 3">
    <name type="scientific">Gregarina niphandrodes</name>
    <name type="common">Septate eugregarine</name>
    <dbReference type="NCBI Taxonomy" id="110365"/>
    <lineage>
        <taxon>Eukaryota</taxon>
        <taxon>Sar</taxon>
        <taxon>Alveolata</taxon>
        <taxon>Apicomplexa</taxon>
        <taxon>Conoidasida</taxon>
        <taxon>Gregarinasina</taxon>
        <taxon>Eugregarinorida</taxon>
        <taxon>Gregarinidae</taxon>
        <taxon>Gregarina</taxon>
    </lineage>
</organism>
<gene>
    <name evidence="2" type="ORF">GNI_006850</name>
</gene>
<accession>A0A023BD46</accession>
<dbReference type="AlphaFoldDB" id="A0A023BD46"/>
<sequence length="306" mass="34302">MKRLSGTCGDNEVELILVESAILLIGKNTLVIQSIEDLRLVRGVDPVDDLNAGRGLNNPVDHPVDHPVDLNSAVHELRLGDHVIAVRGSSLFRDFLQELRRHRSLLKEIETLRWQLDMCSAQLRLRRSGHDEDLQEMLEENILLKSLIKKVDLRQLATNPIQINIMLESVGPAARSMECSFAERSLCTKDDKLHLGDCDRVRASEAGKVIKARLLTKLDVSSDVPSVPPPIRGEKCSSHSPLMKFCSESKNLKHQDMLRTKIHLFLQDLAASQSCDRRDLDPQSIHPQLIPANSRPPQQSPPTTVD</sequence>
<dbReference type="RefSeq" id="XP_011128652.1">
    <property type="nucleotide sequence ID" value="XM_011130350.1"/>
</dbReference>
<proteinExistence type="predicted"/>
<evidence type="ECO:0000256" key="1">
    <source>
        <dbReference type="SAM" id="MobiDB-lite"/>
    </source>
</evidence>
<comment type="caution">
    <text evidence="2">The sequence shown here is derived from an EMBL/GenBank/DDBJ whole genome shotgun (WGS) entry which is preliminary data.</text>
</comment>
<feature type="compositionally biased region" description="Polar residues" evidence="1">
    <location>
        <begin position="295"/>
        <end position="306"/>
    </location>
</feature>
<name>A0A023BD46_GRENI</name>
<dbReference type="EMBL" id="AFNH02000052">
    <property type="protein sequence ID" value="EZG87447.1"/>
    <property type="molecule type" value="Genomic_DNA"/>
</dbReference>
<reference evidence="2" key="1">
    <citation type="submission" date="2013-12" db="EMBL/GenBank/DDBJ databases">
        <authorList>
            <person name="Omoto C.K."/>
            <person name="Sibley D."/>
            <person name="Venepally P."/>
            <person name="Hadjithomas M."/>
            <person name="Karamycheva S."/>
            <person name="Brunk B."/>
            <person name="Roos D."/>
            <person name="Caler E."/>
            <person name="Lorenzi H."/>
        </authorList>
    </citation>
    <scope>NUCLEOTIDE SEQUENCE</scope>
</reference>
<dbReference type="Proteomes" id="UP000019763">
    <property type="component" value="Unassembled WGS sequence"/>
</dbReference>
<keyword evidence="3" id="KW-1185">Reference proteome</keyword>
<dbReference type="GeneID" id="22910515"/>
<dbReference type="VEuPathDB" id="CryptoDB:GNI_006850"/>
<protein>
    <submittedName>
        <fullName evidence="2">Uncharacterized protein</fullName>
    </submittedName>
</protein>
<evidence type="ECO:0000313" key="3">
    <source>
        <dbReference type="Proteomes" id="UP000019763"/>
    </source>
</evidence>
<evidence type="ECO:0000313" key="2">
    <source>
        <dbReference type="EMBL" id="EZG87447.1"/>
    </source>
</evidence>
<feature type="region of interest" description="Disordered" evidence="1">
    <location>
        <begin position="277"/>
        <end position="306"/>
    </location>
</feature>